<feature type="region of interest" description="Disordered" evidence="1">
    <location>
        <begin position="123"/>
        <end position="182"/>
    </location>
</feature>
<proteinExistence type="predicted"/>
<protein>
    <submittedName>
        <fullName evidence="2">Uncharacterized protein</fullName>
    </submittedName>
</protein>
<feature type="compositionally biased region" description="Low complexity" evidence="1">
    <location>
        <begin position="139"/>
        <end position="151"/>
    </location>
</feature>
<gene>
    <name evidence="2" type="ORF">CfE428DRAFT_6053</name>
</gene>
<keyword evidence="3" id="KW-1185">Reference proteome</keyword>
<accession>B4DAW2</accession>
<reference evidence="2 3" key="1">
    <citation type="journal article" date="2011" name="J. Bacteriol.">
        <title>Genome sequence of Chthoniobacter flavus Ellin428, an aerobic heterotrophic soil bacterium.</title>
        <authorList>
            <person name="Kant R."/>
            <person name="van Passel M.W."/>
            <person name="Palva A."/>
            <person name="Lucas S."/>
            <person name="Lapidus A."/>
            <person name="Glavina Del Rio T."/>
            <person name="Dalin E."/>
            <person name="Tice H."/>
            <person name="Bruce D."/>
            <person name="Goodwin L."/>
            <person name="Pitluck S."/>
            <person name="Larimer F.W."/>
            <person name="Land M.L."/>
            <person name="Hauser L."/>
            <person name="Sangwan P."/>
            <person name="de Vos W.M."/>
            <person name="Janssen P.H."/>
            <person name="Smidt H."/>
        </authorList>
    </citation>
    <scope>NUCLEOTIDE SEQUENCE [LARGE SCALE GENOMIC DNA]</scope>
    <source>
        <strain evidence="2 3">Ellin428</strain>
    </source>
</reference>
<feature type="compositionally biased region" description="Basic residues" evidence="1">
    <location>
        <begin position="152"/>
        <end position="166"/>
    </location>
</feature>
<name>B4DAW2_9BACT</name>
<dbReference type="AlphaFoldDB" id="B4DAW2"/>
<sequence length="182" mass="19787">MKHRGNVPVGATHAGTRLFHNPGYSGAIKAHFTFSRRGPDRIGLEIAKVLSQKAPYEFKPLFLIVHASLRSQNAAGGGDEMLRLRTYEKLQKMVQAGIVQKIGKEYTGITSALKAFIKSATEVNPERPSGIQSRPPIVSKAESSKTTTTKAKNAKTKLPVRKAQKGHGKEIQKGGKATSQTR</sequence>
<evidence type="ECO:0000313" key="2">
    <source>
        <dbReference type="EMBL" id="EDY16434.1"/>
    </source>
</evidence>
<dbReference type="EMBL" id="ABVL01000033">
    <property type="protein sequence ID" value="EDY16434.1"/>
    <property type="molecule type" value="Genomic_DNA"/>
</dbReference>
<dbReference type="InParanoid" id="B4DAW2"/>
<dbReference type="RefSeq" id="WP_006983372.1">
    <property type="nucleotide sequence ID" value="NZ_ABVL01000033.1"/>
</dbReference>
<dbReference type="Proteomes" id="UP000005824">
    <property type="component" value="Unassembled WGS sequence"/>
</dbReference>
<evidence type="ECO:0000313" key="3">
    <source>
        <dbReference type="Proteomes" id="UP000005824"/>
    </source>
</evidence>
<evidence type="ECO:0000256" key="1">
    <source>
        <dbReference type="SAM" id="MobiDB-lite"/>
    </source>
</evidence>
<organism evidence="2 3">
    <name type="scientific">Chthoniobacter flavus Ellin428</name>
    <dbReference type="NCBI Taxonomy" id="497964"/>
    <lineage>
        <taxon>Bacteria</taxon>
        <taxon>Pseudomonadati</taxon>
        <taxon>Verrucomicrobiota</taxon>
        <taxon>Spartobacteria</taxon>
        <taxon>Chthoniobacterales</taxon>
        <taxon>Chthoniobacteraceae</taxon>
        <taxon>Chthoniobacter</taxon>
    </lineage>
</organism>
<comment type="caution">
    <text evidence="2">The sequence shown here is derived from an EMBL/GenBank/DDBJ whole genome shotgun (WGS) entry which is preliminary data.</text>
</comment>